<dbReference type="RefSeq" id="WP_167679392.1">
    <property type="nucleotide sequence ID" value="NZ_CP050313.1"/>
</dbReference>
<keyword evidence="3" id="KW-1185">Reference proteome</keyword>
<accession>A0A6G9QLW3</accession>
<organism evidence="2 3">
    <name type="scientific">Shewanella aestuarii</name>
    <dbReference type="NCBI Taxonomy" id="1028752"/>
    <lineage>
        <taxon>Bacteria</taxon>
        <taxon>Pseudomonadati</taxon>
        <taxon>Pseudomonadota</taxon>
        <taxon>Gammaproteobacteria</taxon>
        <taxon>Alteromonadales</taxon>
        <taxon>Shewanellaceae</taxon>
        <taxon>Shewanella</taxon>
    </lineage>
</organism>
<evidence type="ECO:0000313" key="3">
    <source>
        <dbReference type="Proteomes" id="UP000502608"/>
    </source>
</evidence>
<reference evidence="2 3" key="1">
    <citation type="submission" date="2020-03" db="EMBL/GenBank/DDBJ databases">
        <title>Complete genome sequence of Shewanella sp.</title>
        <authorList>
            <person name="Kim Y.-S."/>
            <person name="Kim S.-J."/>
            <person name="Jung H.-K."/>
            <person name="Kim K.-H."/>
        </authorList>
    </citation>
    <scope>NUCLEOTIDE SEQUENCE [LARGE SCALE GENOMIC DNA]</scope>
    <source>
        <strain evidence="2 3">PN3F2</strain>
    </source>
</reference>
<dbReference type="PROSITE" id="PS51257">
    <property type="entry name" value="PROKAR_LIPOPROTEIN"/>
    <property type="match status" value="1"/>
</dbReference>
<feature type="domain" description="DUF306" evidence="1">
    <location>
        <begin position="32"/>
        <end position="133"/>
    </location>
</feature>
<sequence length="140" mass="15311">MIKHFIGAVAVILSLSACQTTSNIEPEYNIIGEWRVDSVQSNTVTDYSSAKLIFAENGKLTGNTSCNGFFGQYQITGKQLTLTSDGLTRKACIEALMQQEQQVLQTLPLVNQIQMINKQLHLLDQSGNTIMVLTGVASTK</sequence>
<dbReference type="InterPro" id="IPR005184">
    <property type="entry name" value="DUF306_Meta_HslJ"/>
</dbReference>
<dbReference type="InterPro" id="IPR038670">
    <property type="entry name" value="HslJ-like_sf"/>
</dbReference>
<proteinExistence type="predicted"/>
<protein>
    <submittedName>
        <fullName evidence="2">META domain-containing protein</fullName>
    </submittedName>
</protein>
<dbReference type="PANTHER" id="PTHR35535:SF1">
    <property type="entry name" value="HEAT SHOCK PROTEIN HSLJ"/>
    <property type="match status" value="1"/>
</dbReference>
<evidence type="ECO:0000259" key="1">
    <source>
        <dbReference type="Pfam" id="PF03724"/>
    </source>
</evidence>
<name>A0A6G9QLW3_9GAMM</name>
<dbReference type="PANTHER" id="PTHR35535">
    <property type="entry name" value="HEAT SHOCK PROTEIN HSLJ"/>
    <property type="match status" value="1"/>
</dbReference>
<gene>
    <name evidence="2" type="ORF">HBH39_14460</name>
</gene>
<dbReference type="Gene3D" id="2.40.128.270">
    <property type="match status" value="1"/>
</dbReference>
<dbReference type="Pfam" id="PF03724">
    <property type="entry name" value="META"/>
    <property type="match status" value="1"/>
</dbReference>
<dbReference type="InterPro" id="IPR053147">
    <property type="entry name" value="Hsp_HslJ-like"/>
</dbReference>
<dbReference type="KEGG" id="saes:HBH39_14460"/>
<dbReference type="AlphaFoldDB" id="A0A6G9QLW3"/>
<evidence type="ECO:0000313" key="2">
    <source>
        <dbReference type="EMBL" id="QIR15536.1"/>
    </source>
</evidence>
<dbReference type="EMBL" id="CP050313">
    <property type="protein sequence ID" value="QIR15536.1"/>
    <property type="molecule type" value="Genomic_DNA"/>
</dbReference>
<dbReference type="Proteomes" id="UP000502608">
    <property type="component" value="Chromosome"/>
</dbReference>